<gene>
    <name evidence="12" type="ORF">A2110_02555</name>
</gene>
<dbReference type="GO" id="GO:0051301">
    <property type="term" value="P:cell division"/>
    <property type="evidence" value="ECO:0007669"/>
    <property type="project" value="UniProtKB-KW"/>
</dbReference>
<comment type="subcellular location">
    <subcellularLocation>
        <location evidence="1">Cytoplasm</location>
    </subcellularLocation>
</comment>
<evidence type="ECO:0000256" key="2">
    <source>
        <dbReference type="ARBA" id="ARBA00022490"/>
    </source>
</evidence>
<evidence type="ECO:0000313" key="13">
    <source>
        <dbReference type="Proteomes" id="UP000176273"/>
    </source>
</evidence>
<accession>A0A1F6BKQ8</accession>
<keyword evidence="6 9" id="KW-0238">DNA-binding</keyword>
<dbReference type="InterPro" id="IPR013762">
    <property type="entry name" value="Integrase-like_cat_sf"/>
</dbReference>
<sequence>MTSLERVVGEFLDYLEIEKNRAVKTREVYEHHLRDFIRTTEAKRPEDITDDLVRRYRLTLARRGIKRATQGHYVVSIRAFLKYLVKRDIPSLLPEKVELPKIEEREIDILDESDLERLLAAPSAGGGPSSGGRGGSLRALRDRAVIELLFSAGLRVSELCSLDRFSDFSRGEFPVRGKGGKIRVAFISDTARAALAKYLKERTDADEALFISLRKDGQVIGRITSRAVERLIDRAARAAGIPKRVHPHMLRHGFATDLLMNGADLRAVQELLGHASVSTTQIYTHLTNKTLRDVHKAFHGKRRGKNL</sequence>
<comment type="caution">
    <text evidence="12">The sequence shown here is derived from an EMBL/GenBank/DDBJ whole genome shotgun (WGS) entry which is preliminary data.</text>
</comment>
<organism evidence="12 13">
    <name type="scientific">Candidatus Jorgensenbacteria bacterium GWA1_54_12</name>
    <dbReference type="NCBI Taxonomy" id="1798468"/>
    <lineage>
        <taxon>Bacteria</taxon>
        <taxon>Candidatus Joergenseniibacteriota</taxon>
    </lineage>
</organism>
<evidence type="ECO:0000313" key="12">
    <source>
        <dbReference type="EMBL" id="OGG37458.1"/>
    </source>
</evidence>
<name>A0A1F6BKQ8_9BACT</name>
<evidence type="ECO:0000259" key="10">
    <source>
        <dbReference type="PROSITE" id="PS51898"/>
    </source>
</evidence>
<keyword evidence="4" id="KW-0159">Chromosome partition</keyword>
<evidence type="ECO:0000256" key="5">
    <source>
        <dbReference type="ARBA" id="ARBA00022908"/>
    </source>
</evidence>
<evidence type="ECO:0000256" key="7">
    <source>
        <dbReference type="ARBA" id="ARBA00023172"/>
    </source>
</evidence>
<dbReference type="PANTHER" id="PTHR30349">
    <property type="entry name" value="PHAGE INTEGRASE-RELATED"/>
    <property type="match status" value="1"/>
</dbReference>
<dbReference type="GO" id="GO:0003677">
    <property type="term" value="F:DNA binding"/>
    <property type="evidence" value="ECO:0007669"/>
    <property type="project" value="UniProtKB-UniRule"/>
</dbReference>
<protein>
    <recommendedName>
        <fullName evidence="14">Tyrosine recombinase XerC</fullName>
    </recommendedName>
</protein>
<evidence type="ECO:0000256" key="1">
    <source>
        <dbReference type="ARBA" id="ARBA00004496"/>
    </source>
</evidence>
<dbReference type="AlphaFoldDB" id="A0A1F6BKQ8"/>
<keyword evidence="2" id="KW-0963">Cytoplasm</keyword>
<dbReference type="PANTHER" id="PTHR30349:SF77">
    <property type="entry name" value="TYROSINE RECOMBINASE XERC"/>
    <property type="match status" value="1"/>
</dbReference>
<dbReference type="Gene3D" id="1.10.150.130">
    <property type="match status" value="1"/>
</dbReference>
<dbReference type="InterPro" id="IPR004107">
    <property type="entry name" value="Integrase_SAM-like_N"/>
</dbReference>
<keyword evidence="8" id="KW-0131">Cell cycle</keyword>
<dbReference type="PROSITE" id="PS51898">
    <property type="entry name" value="TYR_RECOMBINASE"/>
    <property type="match status" value="1"/>
</dbReference>
<feature type="domain" description="Tyr recombinase" evidence="10">
    <location>
        <begin position="105"/>
        <end position="296"/>
    </location>
</feature>
<dbReference type="Pfam" id="PF02899">
    <property type="entry name" value="Phage_int_SAM_1"/>
    <property type="match status" value="1"/>
</dbReference>
<dbReference type="GO" id="GO:0015074">
    <property type="term" value="P:DNA integration"/>
    <property type="evidence" value="ECO:0007669"/>
    <property type="project" value="UniProtKB-KW"/>
</dbReference>
<keyword evidence="3" id="KW-0132">Cell division</keyword>
<dbReference type="GO" id="GO:0007059">
    <property type="term" value="P:chromosome segregation"/>
    <property type="evidence" value="ECO:0007669"/>
    <property type="project" value="UniProtKB-KW"/>
</dbReference>
<dbReference type="InterPro" id="IPR002104">
    <property type="entry name" value="Integrase_catalytic"/>
</dbReference>
<evidence type="ECO:0000256" key="4">
    <source>
        <dbReference type="ARBA" id="ARBA00022829"/>
    </source>
</evidence>
<dbReference type="Gene3D" id="1.10.443.10">
    <property type="entry name" value="Intergrase catalytic core"/>
    <property type="match status" value="1"/>
</dbReference>
<evidence type="ECO:0000256" key="8">
    <source>
        <dbReference type="ARBA" id="ARBA00023306"/>
    </source>
</evidence>
<keyword evidence="5" id="KW-0229">DNA integration</keyword>
<dbReference type="PROSITE" id="PS51900">
    <property type="entry name" value="CB"/>
    <property type="match status" value="1"/>
</dbReference>
<dbReference type="Pfam" id="PF00589">
    <property type="entry name" value="Phage_integrase"/>
    <property type="match status" value="1"/>
</dbReference>
<keyword evidence="7" id="KW-0233">DNA recombination</keyword>
<dbReference type="InterPro" id="IPR044068">
    <property type="entry name" value="CB"/>
</dbReference>
<evidence type="ECO:0000259" key="11">
    <source>
        <dbReference type="PROSITE" id="PS51900"/>
    </source>
</evidence>
<dbReference type="Proteomes" id="UP000176273">
    <property type="component" value="Unassembled WGS sequence"/>
</dbReference>
<dbReference type="InterPro" id="IPR050090">
    <property type="entry name" value="Tyrosine_recombinase_XerCD"/>
</dbReference>
<dbReference type="InterPro" id="IPR010998">
    <property type="entry name" value="Integrase_recombinase_N"/>
</dbReference>
<dbReference type="GO" id="GO:0006310">
    <property type="term" value="P:DNA recombination"/>
    <property type="evidence" value="ECO:0007669"/>
    <property type="project" value="UniProtKB-KW"/>
</dbReference>
<evidence type="ECO:0000256" key="9">
    <source>
        <dbReference type="PROSITE-ProRule" id="PRU01248"/>
    </source>
</evidence>
<dbReference type="SUPFAM" id="SSF56349">
    <property type="entry name" value="DNA breaking-rejoining enzymes"/>
    <property type="match status" value="1"/>
</dbReference>
<dbReference type="InterPro" id="IPR011010">
    <property type="entry name" value="DNA_brk_join_enz"/>
</dbReference>
<evidence type="ECO:0000256" key="6">
    <source>
        <dbReference type="ARBA" id="ARBA00023125"/>
    </source>
</evidence>
<evidence type="ECO:0008006" key="14">
    <source>
        <dbReference type="Google" id="ProtNLM"/>
    </source>
</evidence>
<dbReference type="NCBIfam" id="NF040815">
    <property type="entry name" value="recomb_XerA_Arch"/>
    <property type="match status" value="1"/>
</dbReference>
<dbReference type="GO" id="GO:0005737">
    <property type="term" value="C:cytoplasm"/>
    <property type="evidence" value="ECO:0007669"/>
    <property type="project" value="UniProtKB-SubCell"/>
</dbReference>
<evidence type="ECO:0000256" key="3">
    <source>
        <dbReference type="ARBA" id="ARBA00022618"/>
    </source>
</evidence>
<feature type="domain" description="Core-binding (CB)" evidence="11">
    <location>
        <begin position="2"/>
        <end position="85"/>
    </location>
</feature>
<dbReference type="EMBL" id="MFKH01000010">
    <property type="protein sequence ID" value="OGG37458.1"/>
    <property type="molecule type" value="Genomic_DNA"/>
</dbReference>
<proteinExistence type="predicted"/>
<reference evidence="12 13" key="1">
    <citation type="journal article" date="2016" name="Nat. Commun.">
        <title>Thousands of microbial genomes shed light on interconnected biogeochemical processes in an aquifer system.</title>
        <authorList>
            <person name="Anantharaman K."/>
            <person name="Brown C.T."/>
            <person name="Hug L.A."/>
            <person name="Sharon I."/>
            <person name="Castelle C.J."/>
            <person name="Probst A.J."/>
            <person name="Thomas B.C."/>
            <person name="Singh A."/>
            <person name="Wilkins M.J."/>
            <person name="Karaoz U."/>
            <person name="Brodie E.L."/>
            <person name="Williams K.H."/>
            <person name="Hubbard S.S."/>
            <person name="Banfield J.F."/>
        </authorList>
    </citation>
    <scope>NUCLEOTIDE SEQUENCE [LARGE SCALE GENOMIC DNA]</scope>
</reference>
<dbReference type="STRING" id="1798468.A2110_02555"/>